<proteinExistence type="inferred from homology"/>
<dbReference type="PANTHER" id="PTHR43807">
    <property type="entry name" value="FI04487P"/>
    <property type="match status" value="1"/>
</dbReference>
<organism evidence="10 11">
    <name type="scientific">Sphingobium jiangsuense</name>
    <dbReference type="NCBI Taxonomy" id="870476"/>
    <lineage>
        <taxon>Bacteria</taxon>
        <taxon>Pseudomonadati</taxon>
        <taxon>Pseudomonadota</taxon>
        <taxon>Alphaproteobacteria</taxon>
        <taxon>Sphingomonadales</taxon>
        <taxon>Sphingomonadaceae</taxon>
        <taxon>Sphingobium</taxon>
    </lineage>
</organism>
<dbReference type="Pfam" id="PF00155">
    <property type="entry name" value="Aminotran_1_2"/>
    <property type="match status" value="1"/>
</dbReference>
<keyword evidence="7" id="KW-0663">Pyridoxal phosphate</keyword>
<comment type="subunit">
    <text evidence="3">Homodimer.</text>
</comment>
<dbReference type="SUPFAM" id="SSF53383">
    <property type="entry name" value="PLP-dependent transferases"/>
    <property type="match status" value="1"/>
</dbReference>
<evidence type="ECO:0000256" key="2">
    <source>
        <dbReference type="ARBA" id="ARBA00007441"/>
    </source>
</evidence>
<name>A0A7W6FRF1_9SPHN</name>
<keyword evidence="6 10" id="KW-0808">Transferase</keyword>
<evidence type="ECO:0000256" key="7">
    <source>
        <dbReference type="ARBA" id="ARBA00022898"/>
    </source>
</evidence>
<comment type="similarity">
    <text evidence="2">Belongs to the class-I pyridoxal-phosphate-dependent aminotransferase family.</text>
</comment>
<keyword evidence="5 10" id="KW-0032">Aminotransferase</keyword>
<comment type="caution">
    <text evidence="10">The sequence shown here is derived from an EMBL/GenBank/DDBJ whole genome shotgun (WGS) entry which is preliminary data.</text>
</comment>
<evidence type="ECO:0000313" key="11">
    <source>
        <dbReference type="Proteomes" id="UP000571950"/>
    </source>
</evidence>
<evidence type="ECO:0000313" key="10">
    <source>
        <dbReference type="EMBL" id="MBB3927960.1"/>
    </source>
</evidence>
<evidence type="ECO:0000256" key="8">
    <source>
        <dbReference type="ARBA" id="ARBA00049185"/>
    </source>
</evidence>
<evidence type="ECO:0000256" key="3">
    <source>
        <dbReference type="ARBA" id="ARBA00011738"/>
    </source>
</evidence>
<dbReference type="PANTHER" id="PTHR43807:SF20">
    <property type="entry name" value="FI04487P"/>
    <property type="match status" value="1"/>
</dbReference>
<dbReference type="AlphaFoldDB" id="A0A7W6FRF1"/>
<dbReference type="CDD" id="cd00609">
    <property type="entry name" value="AAT_like"/>
    <property type="match status" value="1"/>
</dbReference>
<dbReference type="EC" id="2.6.1.1" evidence="4"/>
<dbReference type="InterPro" id="IPR004839">
    <property type="entry name" value="Aminotransferase_I/II_large"/>
</dbReference>
<protein>
    <recommendedName>
        <fullName evidence="4">aspartate transaminase</fullName>
        <ecNumber evidence="4">2.6.1.1</ecNumber>
    </recommendedName>
</protein>
<evidence type="ECO:0000259" key="9">
    <source>
        <dbReference type="Pfam" id="PF00155"/>
    </source>
</evidence>
<dbReference type="InterPro" id="IPR015422">
    <property type="entry name" value="PyrdxlP-dep_Trfase_small"/>
</dbReference>
<comment type="catalytic activity">
    <reaction evidence="8">
        <text>L-aspartate + 2-oxoglutarate = oxaloacetate + L-glutamate</text>
        <dbReference type="Rhea" id="RHEA:21824"/>
        <dbReference type="ChEBI" id="CHEBI:16452"/>
        <dbReference type="ChEBI" id="CHEBI:16810"/>
        <dbReference type="ChEBI" id="CHEBI:29985"/>
        <dbReference type="ChEBI" id="CHEBI:29991"/>
        <dbReference type="EC" id="2.6.1.1"/>
    </reaction>
</comment>
<dbReference type="Proteomes" id="UP000571950">
    <property type="component" value="Unassembled WGS sequence"/>
</dbReference>
<dbReference type="GO" id="GO:0016212">
    <property type="term" value="F:kynurenine-oxoglutarate transaminase activity"/>
    <property type="evidence" value="ECO:0007669"/>
    <property type="project" value="TreeGrafter"/>
</dbReference>
<sequence length="384" mass="41634">MNRDIARLGTTIFETMSGLARDLGAINLGQGFPDGPGPAPLLEAAARALIEKSSQYPPMRGLPELRAAVAGYYAAHQRLDIAPEEVVITSGATEALAAALLALLDPGDEVILFQPLYDAYAPLVRRAGGVPRLVNLIPPHWRLPLDSIEDQLGRRTRMLVLNSPHNPTGSLIDAEEWHFLADLCERHDLLLLCDEVWEAMLFGEGAHRSPLAMAALRERAVKIGSAGKIFSLTGWKVGWACAAPPLAEAIGRMHQYLTFTTPPALQWAVAEGLALPPAWHAGHRRLHAAGRSRLAEGLARAGYAVQEGPATWFLLVDLTQSGIAMDDSTFCERLVREAGVAAIPLSAFYERDAETRYVRFCFTKAPEVLDEAVGRLAAFRSALG</sequence>
<dbReference type="GO" id="GO:0030170">
    <property type="term" value="F:pyridoxal phosphate binding"/>
    <property type="evidence" value="ECO:0007669"/>
    <property type="project" value="InterPro"/>
</dbReference>
<evidence type="ECO:0000256" key="5">
    <source>
        <dbReference type="ARBA" id="ARBA00022576"/>
    </source>
</evidence>
<feature type="domain" description="Aminotransferase class I/classII large" evidence="9">
    <location>
        <begin position="26"/>
        <end position="376"/>
    </location>
</feature>
<dbReference type="FunFam" id="3.40.640.10:FF:000033">
    <property type="entry name" value="Aspartate aminotransferase"/>
    <property type="match status" value="1"/>
</dbReference>
<evidence type="ECO:0000256" key="1">
    <source>
        <dbReference type="ARBA" id="ARBA00001933"/>
    </source>
</evidence>
<dbReference type="NCBIfam" id="NF006488">
    <property type="entry name" value="PRK08912.1"/>
    <property type="match status" value="1"/>
</dbReference>
<dbReference type="InterPro" id="IPR051326">
    <property type="entry name" value="Kynurenine-oxoglutarate_AT"/>
</dbReference>
<reference evidence="10 11" key="1">
    <citation type="submission" date="2020-08" db="EMBL/GenBank/DDBJ databases">
        <title>Genomic Encyclopedia of Type Strains, Phase IV (KMG-IV): sequencing the most valuable type-strain genomes for metagenomic binning, comparative biology and taxonomic classification.</title>
        <authorList>
            <person name="Goeker M."/>
        </authorList>
    </citation>
    <scope>NUCLEOTIDE SEQUENCE [LARGE SCALE GENOMIC DNA]</scope>
    <source>
        <strain evidence="10 11">DSM 26189</strain>
    </source>
</reference>
<dbReference type="EMBL" id="JACIDT010000017">
    <property type="protein sequence ID" value="MBB3927960.1"/>
    <property type="molecule type" value="Genomic_DNA"/>
</dbReference>
<dbReference type="Gene3D" id="3.40.640.10">
    <property type="entry name" value="Type I PLP-dependent aspartate aminotransferase-like (Major domain)"/>
    <property type="match status" value="1"/>
</dbReference>
<dbReference type="InterPro" id="IPR015424">
    <property type="entry name" value="PyrdxlP-dep_Trfase"/>
</dbReference>
<dbReference type="GO" id="GO:0005737">
    <property type="term" value="C:cytoplasm"/>
    <property type="evidence" value="ECO:0007669"/>
    <property type="project" value="TreeGrafter"/>
</dbReference>
<dbReference type="InterPro" id="IPR015421">
    <property type="entry name" value="PyrdxlP-dep_Trfase_major"/>
</dbReference>
<evidence type="ECO:0000256" key="6">
    <source>
        <dbReference type="ARBA" id="ARBA00022679"/>
    </source>
</evidence>
<keyword evidence="11" id="KW-1185">Reference proteome</keyword>
<evidence type="ECO:0000256" key="4">
    <source>
        <dbReference type="ARBA" id="ARBA00012753"/>
    </source>
</evidence>
<dbReference type="GO" id="GO:0004069">
    <property type="term" value="F:L-aspartate:2-oxoglutarate aminotransferase activity"/>
    <property type="evidence" value="ECO:0007669"/>
    <property type="project" value="UniProtKB-EC"/>
</dbReference>
<accession>A0A7W6FRF1</accession>
<gene>
    <name evidence="10" type="ORF">GGR43_003699</name>
</gene>
<comment type="cofactor">
    <cofactor evidence="1">
        <name>pyridoxal 5'-phosphate</name>
        <dbReference type="ChEBI" id="CHEBI:597326"/>
    </cofactor>
</comment>
<dbReference type="Gene3D" id="3.90.1150.10">
    <property type="entry name" value="Aspartate Aminotransferase, domain 1"/>
    <property type="match status" value="1"/>
</dbReference>